<proteinExistence type="inferred from homology"/>
<evidence type="ECO:0000256" key="26">
    <source>
        <dbReference type="ARBA" id="ARBA00048180"/>
    </source>
</evidence>
<evidence type="ECO:0000256" key="11">
    <source>
        <dbReference type="ARBA" id="ARBA00022946"/>
    </source>
</evidence>
<evidence type="ECO:0000256" key="25">
    <source>
        <dbReference type="ARBA" id="ARBA00048074"/>
    </source>
</evidence>
<evidence type="ECO:0000256" key="9">
    <source>
        <dbReference type="ARBA" id="ARBA00022801"/>
    </source>
</evidence>
<keyword evidence="7" id="KW-0053">Apoptosis</keyword>
<comment type="catalytic activity">
    <reaction evidence="24">
        <text>decanoyl-CoA + H2O = decanoate + CoA + H(+)</text>
        <dbReference type="Rhea" id="RHEA:40059"/>
        <dbReference type="ChEBI" id="CHEBI:15377"/>
        <dbReference type="ChEBI" id="CHEBI:15378"/>
        <dbReference type="ChEBI" id="CHEBI:27689"/>
        <dbReference type="ChEBI" id="CHEBI:57287"/>
        <dbReference type="ChEBI" id="CHEBI:61430"/>
    </reaction>
    <physiologicalReaction direction="left-to-right" evidence="24">
        <dbReference type="Rhea" id="RHEA:40060"/>
    </physiologicalReaction>
</comment>
<keyword evidence="11" id="KW-0809">Transit peptide</keyword>
<dbReference type="GO" id="GO:0005758">
    <property type="term" value="C:mitochondrial intermembrane space"/>
    <property type="evidence" value="ECO:0007669"/>
    <property type="project" value="UniProtKB-SubCell"/>
</dbReference>
<evidence type="ECO:0000256" key="14">
    <source>
        <dbReference type="ARBA" id="ARBA00023136"/>
    </source>
</evidence>
<gene>
    <name evidence="28" type="ORF">SDC9_107239</name>
</gene>
<comment type="catalytic activity">
    <reaction evidence="22">
        <text>octanoyl-CoA + H2O = octanoate + CoA + H(+)</text>
        <dbReference type="Rhea" id="RHEA:30143"/>
        <dbReference type="ChEBI" id="CHEBI:15377"/>
        <dbReference type="ChEBI" id="CHEBI:15378"/>
        <dbReference type="ChEBI" id="CHEBI:25646"/>
        <dbReference type="ChEBI" id="CHEBI:57287"/>
        <dbReference type="ChEBI" id="CHEBI:57386"/>
    </reaction>
    <physiologicalReaction direction="left-to-right" evidence="22">
        <dbReference type="Rhea" id="RHEA:30144"/>
    </physiologicalReaction>
</comment>
<dbReference type="PANTHER" id="PTHR12418:SF19">
    <property type="entry name" value="ACYL-COENZYME A THIOESTERASE THEM4"/>
    <property type="match status" value="1"/>
</dbReference>
<evidence type="ECO:0000256" key="5">
    <source>
        <dbReference type="ARBA" id="ARBA00022475"/>
    </source>
</evidence>
<keyword evidence="5" id="KW-1003">Cell membrane</keyword>
<evidence type="ECO:0000256" key="10">
    <source>
        <dbReference type="ARBA" id="ARBA00022832"/>
    </source>
</evidence>
<name>A0A645B5P1_9ZZZZ</name>
<comment type="catalytic activity">
    <reaction evidence="23">
        <text>hexadecanoyl-CoA + H2O = hexadecanoate + CoA + H(+)</text>
        <dbReference type="Rhea" id="RHEA:16645"/>
        <dbReference type="ChEBI" id="CHEBI:7896"/>
        <dbReference type="ChEBI" id="CHEBI:15377"/>
        <dbReference type="ChEBI" id="CHEBI:15378"/>
        <dbReference type="ChEBI" id="CHEBI:57287"/>
        <dbReference type="ChEBI" id="CHEBI:57379"/>
        <dbReference type="EC" id="3.1.2.2"/>
    </reaction>
    <physiologicalReaction direction="left-to-right" evidence="23">
        <dbReference type="Rhea" id="RHEA:16646"/>
    </physiologicalReaction>
</comment>
<dbReference type="GO" id="GO:0032587">
    <property type="term" value="C:ruffle membrane"/>
    <property type="evidence" value="ECO:0007669"/>
    <property type="project" value="UniProtKB-SubCell"/>
</dbReference>
<evidence type="ECO:0000256" key="23">
    <source>
        <dbReference type="ARBA" id="ARBA00047734"/>
    </source>
</evidence>
<evidence type="ECO:0000256" key="2">
    <source>
        <dbReference type="ARBA" id="ARBA00004569"/>
    </source>
</evidence>
<dbReference type="InterPro" id="IPR003736">
    <property type="entry name" value="PAAI_dom"/>
</dbReference>
<keyword evidence="14" id="KW-0472">Membrane</keyword>
<evidence type="ECO:0000256" key="6">
    <source>
        <dbReference type="ARBA" id="ARBA00022490"/>
    </source>
</evidence>
<dbReference type="GO" id="GO:0006631">
    <property type="term" value="P:fatty acid metabolic process"/>
    <property type="evidence" value="ECO:0007669"/>
    <property type="project" value="UniProtKB-KW"/>
</dbReference>
<dbReference type="NCBIfam" id="TIGR00369">
    <property type="entry name" value="unchar_dom_1"/>
    <property type="match status" value="1"/>
</dbReference>
<keyword evidence="9" id="KW-0378">Hydrolase</keyword>
<evidence type="ECO:0000256" key="18">
    <source>
        <dbReference type="ARBA" id="ARBA00038456"/>
    </source>
</evidence>
<comment type="similarity">
    <text evidence="18">Belongs to the THEM4/THEM5 thioesterase family.</text>
</comment>
<comment type="catalytic activity">
    <reaction evidence="17">
        <text>(9Z)-octadecenoyl-CoA + H2O = (9Z)-octadecenoate + CoA + H(+)</text>
        <dbReference type="Rhea" id="RHEA:40139"/>
        <dbReference type="ChEBI" id="CHEBI:15377"/>
        <dbReference type="ChEBI" id="CHEBI:15378"/>
        <dbReference type="ChEBI" id="CHEBI:30823"/>
        <dbReference type="ChEBI" id="CHEBI:57287"/>
        <dbReference type="ChEBI" id="CHEBI:57387"/>
    </reaction>
    <physiologicalReaction direction="left-to-right" evidence="17">
        <dbReference type="Rhea" id="RHEA:40140"/>
    </physiologicalReaction>
</comment>
<keyword evidence="15" id="KW-0966">Cell projection</keyword>
<dbReference type="Pfam" id="PF03061">
    <property type="entry name" value="4HBT"/>
    <property type="match status" value="1"/>
</dbReference>
<comment type="catalytic activity">
    <reaction evidence="16">
        <text>(5Z,8Z,11Z,14Z)-eicosatetraenoyl-CoA + H2O = (5Z,8Z,11Z,14Z)-eicosatetraenoate + CoA + H(+)</text>
        <dbReference type="Rhea" id="RHEA:40151"/>
        <dbReference type="ChEBI" id="CHEBI:15377"/>
        <dbReference type="ChEBI" id="CHEBI:15378"/>
        <dbReference type="ChEBI" id="CHEBI:32395"/>
        <dbReference type="ChEBI" id="CHEBI:57287"/>
        <dbReference type="ChEBI" id="CHEBI:57368"/>
    </reaction>
    <physiologicalReaction direction="left-to-right" evidence="16">
        <dbReference type="Rhea" id="RHEA:40152"/>
    </physiologicalReaction>
</comment>
<dbReference type="GO" id="GO:0006915">
    <property type="term" value="P:apoptotic process"/>
    <property type="evidence" value="ECO:0007669"/>
    <property type="project" value="UniProtKB-KW"/>
</dbReference>
<evidence type="ECO:0000256" key="7">
    <source>
        <dbReference type="ARBA" id="ARBA00022703"/>
    </source>
</evidence>
<organism evidence="28">
    <name type="scientific">bioreactor metagenome</name>
    <dbReference type="NCBI Taxonomy" id="1076179"/>
    <lineage>
        <taxon>unclassified sequences</taxon>
        <taxon>metagenomes</taxon>
        <taxon>ecological metagenomes</taxon>
    </lineage>
</organism>
<dbReference type="InterPro" id="IPR052365">
    <property type="entry name" value="THEM4/THEM5_acyl-CoA_thioest"/>
</dbReference>
<sequence length="138" mass="15234">MKTTNLDNCFGCGKDNPIGLHLKNSYIGEKSHIQFEVKTQYCGHPGLMHGGVTGILFDEVMFYAIARLGIETVTLTMNIEYISPALEGHILICEAEIENHDGRKIDVVAEINDAETGKLIGKAKGKFLEVDLDKVLKK</sequence>
<comment type="catalytic activity">
    <reaction evidence="26">
        <text>tetradecanoyl-CoA + H2O = tetradecanoate + CoA + H(+)</text>
        <dbReference type="Rhea" id="RHEA:40119"/>
        <dbReference type="ChEBI" id="CHEBI:15377"/>
        <dbReference type="ChEBI" id="CHEBI:15378"/>
        <dbReference type="ChEBI" id="CHEBI:30807"/>
        <dbReference type="ChEBI" id="CHEBI:57287"/>
        <dbReference type="ChEBI" id="CHEBI:57385"/>
    </reaction>
    <physiologicalReaction direction="left-to-right" evidence="26">
        <dbReference type="Rhea" id="RHEA:40120"/>
    </physiologicalReaction>
</comment>
<evidence type="ECO:0000256" key="20">
    <source>
        <dbReference type="ARBA" id="ARBA00040123"/>
    </source>
</evidence>
<dbReference type="EC" id="3.1.2.2" evidence="19"/>
<evidence type="ECO:0000256" key="13">
    <source>
        <dbReference type="ARBA" id="ARBA00023128"/>
    </source>
</evidence>
<dbReference type="CDD" id="cd03443">
    <property type="entry name" value="PaaI_thioesterase"/>
    <property type="match status" value="1"/>
</dbReference>
<dbReference type="AlphaFoldDB" id="A0A645B5P1"/>
<evidence type="ECO:0000256" key="1">
    <source>
        <dbReference type="ARBA" id="ARBA00004496"/>
    </source>
</evidence>
<dbReference type="PANTHER" id="PTHR12418">
    <property type="entry name" value="ACYL-COENZYME A THIOESTERASE THEM4"/>
    <property type="match status" value="1"/>
</dbReference>
<comment type="subcellular location">
    <subcellularLocation>
        <location evidence="3">Cell projection</location>
        <location evidence="3">Ruffle membrane</location>
    </subcellularLocation>
    <subcellularLocation>
        <location evidence="1">Cytoplasm</location>
    </subcellularLocation>
    <subcellularLocation>
        <location evidence="4">Mitochondrion inner membrane</location>
        <topology evidence="4">Peripheral membrane protein</topology>
    </subcellularLocation>
    <subcellularLocation>
        <location evidence="2">Mitochondrion intermembrane space</location>
    </subcellularLocation>
</comment>
<evidence type="ECO:0000256" key="16">
    <source>
        <dbReference type="ARBA" id="ARBA00035852"/>
    </source>
</evidence>
<keyword evidence="12" id="KW-0443">Lipid metabolism</keyword>
<evidence type="ECO:0000313" key="28">
    <source>
        <dbReference type="EMBL" id="MPM60388.1"/>
    </source>
</evidence>
<protein>
    <recommendedName>
        <fullName evidence="20">Acyl-coenzyme A thioesterase THEM4</fullName>
        <ecNumber evidence="19">3.1.2.2</ecNumber>
    </recommendedName>
    <alternativeName>
        <fullName evidence="21">Thioesterase superfamily member 4</fullName>
    </alternativeName>
</protein>
<evidence type="ECO:0000256" key="8">
    <source>
        <dbReference type="ARBA" id="ARBA00022792"/>
    </source>
</evidence>
<dbReference type="InterPro" id="IPR006683">
    <property type="entry name" value="Thioestr_dom"/>
</dbReference>
<evidence type="ECO:0000256" key="15">
    <source>
        <dbReference type="ARBA" id="ARBA00023273"/>
    </source>
</evidence>
<keyword evidence="10" id="KW-0276">Fatty acid metabolism</keyword>
<accession>A0A645B5P1</accession>
<dbReference type="GO" id="GO:0005743">
    <property type="term" value="C:mitochondrial inner membrane"/>
    <property type="evidence" value="ECO:0007669"/>
    <property type="project" value="UniProtKB-SubCell"/>
</dbReference>
<dbReference type="EMBL" id="VSSQ01017777">
    <property type="protein sequence ID" value="MPM60388.1"/>
    <property type="molecule type" value="Genomic_DNA"/>
</dbReference>
<evidence type="ECO:0000256" key="3">
    <source>
        <dbReference type="ARBA" id="ARBA00004632"/>
    </source>
</evidence>
<dbReference type="GO" id="GO:0016787">
    <property type="term" value="F:hydrolase activity"/>
    <property type="evidence" value="ECO:0007669"/>
    <property type="project" value="UniProtKB-KW"/>
</dbReference>
<evidence type="ECO:0000256" key="21">
    <source>
        <dbReference type="ARBA" id="ARBA00043210"/>
    </source>
</evidence>
<evidence type="ECO:0000256" key="17">
    <source>
        <dbReference type="ARBA" id="ARBA00037002"/>
    </source>
</evidence>
<keyword evidence="8" id="KW-0999">Mitochondrion inner membrane</keyword>
<feature type="domain" description="Thioesterase" evidence="27">
    <location>
        <begin position="46"/>
        <end position="118"/>
    </location>
</feature>
<evidence type="ECO:0000256" key="12">
    <source>
        <dbReference type="ARBA" id="ARBA00023098"/>
    </source>
</evidence>
<evidence type="ECO:0000256" key="19">
    <source>
        <dbReference type="ARBA" id="ARBA00038848"/>
    </source>
</evidence>
<evidence type="ECO:0000256" key="22">
    <source>
        <dbReference type="ARBA" id="ARBA00047588"/>
    </source>
</evidence>
<dbReference type="InterPro" id="IPR029069">
    <property type="entry name" value="HotDog_dom_sf"/>
</dbReference>
<evidence type="ECO:0000256" key="24">
    <source>
        <dbReference type="ARBA" id="ARBA00047969"/>
    </source>
</evidence>
<dbReference type="SUPFAM" id="SSF54637">
    <property type="entry name" value="Thioesterase/thiol ester dehydrase-isomerase"/>
    <property type="match status" value="1"/>
</dbReference>
<dbReference type="Gene3D" id="3.10.129.10">
    <property type="entry name" value="Hotdog Thioesterase"/>
    <property type="match status" value="1"/>
</dbReference>
<evidence type="ECO:0000259" key="27">
    <source>
        <dbReference type="Pfam" id="PF03061"/>
    </source>
</evidence>
<comment type="catalytic activity">
    <reaction evidence="25">
        <text>dodecanoyl-CoA + H2O = dodecanoate + CoA + H(+)</text>
        <dbReference type="Rhea" id="RHEA:30135"/>
        <dbReference type="ChEBI" id="CHEBI:15377"/>
        <dbReference type="ChEBI" id="CHEBI:15378"/>
        <dbReference type="ChEBI" id="CHEBI:18262"/>
        <dbReference type="ChEBI" id="CHEBI:57287"/>
        <dbReference type="ChEBI" id="CHEBI:57375"/>
    </reaction>
    <physiologicalReaction direction="left-to-right" evidence="25">
        <dbReference type="Rhea" id="RHEA:30136"/>
    </physiologicalReaction>
</comment>
<keyword evidence="6" id="KW-0963">Cytoplasm</keyword>
<evidence type="ECO:0000256" key="4">
    <source>
        <dbReference type="ARBA" id="ARBA00004637"/>
    </source>
</evidence>
<reference evidence="28" key="1">
    <citation type="submission" date="2019-08" db="EMBL/GenBank/DDBJ databases">
        <authorList>
            <person name="Kucharzyk K."/>
            <person name="Murdoch R.W."/>
            <person name="Higgins S."/>
            <person name="Loffler F."/>
        </authorList>
    </citation>
    <scope>NUCLEOTIDE SEQUENCE</scope>
</reference>
<keyword evidence="13" id="KW-0496">Mitochondrion</keyword>
<comment type="caution">
    <text evidence="28">The sequence shown here is derived from an EMBL/GenBank/DDBJ whole genome shotgun (WGS) entry which is preliminary data.</text>
</comment>